<keyword evidence="2" id="KW-1185">Reference proteome</keyword>
<comment type="caution">
    <text evidence="1">The sequence shown here is derived from an EMBL/GenBank/DDBJ whole genome shotgun (WGS) entry which is preliminary data.</text>
</comment>
<evidence type="ECO:0000313" key="2">
    <source>
        <dbReference type="Proteomes" id="UP001234178"/>
    </source>
</evidence>
<protein>
    <submittedName>
        <fullName evidence="1">Uncharacterized protein</fullName>
    </submittedName>
</protein>
<accession>A0ABR0A3T8</accession>
<proteinExistence type="predicted"/>
<name>A0ABR0A3T8_9CRUS</name>
<organism evidence="1 2">
    <name type="scientific">Daphnia magna</name>
    <dbReference type="NCBI Taxonomy" id="35525"/>
    <lineage>
        <taxon>Eukaryota</taxon>
        <taxon>Metazoa</taxon>
        <taxon>Ecdysozoa</taxon>
        <taxon>Arthropoda</taxon>
        <taxon>Crustacea</taxon>
        <taxon>Branchiopoda</taxon>
        <taxon>Diplostraca</taxon>
        <taxon>Cladocera</taxon>
        <taxon>Anomopoda</taxon>
        <taxon>Daphniidae</taxon>
        <taxon>Daphnia</taxon>
    </lineage>
</organism>
<gene>
    <name evidence="1" type="ORF">OUZ56_001807</name>
</gene>
<reference evidence="1 2" key="1">
    <citation type="journal article" date="2023" name="Nucleic Acids Res.">
        <title>The hologenome of Daphnia magna reveals possible DNA methylation and microbiome-mediated evolution of the host genome.</title>
        <authorList>
            <person name="Chaturvedi A."/>
            <person name="Li X."/>
            <person name="Dhandapani V."/>
            <person name="Marshall H."/>
            <person name="Kissane S."/>
            <person name="Cuenca-Cambronero M."/>
            <person name="Asole G."/>
            <person name="Calvet F."/>
            <person name="Ruiz-Romero M."/>
            <person name="Marangio P."/>
            <person name="Guigo R."/>
            <person name="Rago D."/>
            <person name="Mirbahai L."/>
            <person name="Eastwood N."/>
            <person name="Colbourne J.K."/>
            <person name="Zhou J."/>
            <person name="Mallon E."/>
            <person name="Orsini L."/>
        </authorList>
    </citation>
    <scope>NUCLEOTIDE SEQUENCE [LARGE SCALE GENOMIC DNA]</scope>
    <source>
        <strain evidence="1">LRV0_1</strain>
    </source>
</reference>
<dbReference type="Proteomes" id="UP001234178">
    <property type="component" value="Unassembled WGS sequence"/>
</dbReference>
<dbReference type="EMBL" id="JAOYFB010000036">
    <property type="protein sequence ID" value="KAK4019800.1"/>
    <property type="molecule type" value="Genomic_DNA"/>
</dbReference>
<evidence type="ECO:0000313" key="1">
    <source>
        <dbReference type="EMBL" id="KAK4019800.1"/>
    </source>
</evidence>
<sequence length="133" mass="15364">MKKKWSVDQKRQTFRAAQSFTKDVDKYVDNDDISYRNADYRTGAVPEAHGKFQEWFRGISYCLIIYSEHKAVHPTMRPLFYPENSFLALPGKVERGRKKKANKDRNLKDTKEIVIELGSYTPVTLTGDAASSR</sequence>